<evidence type="ECO:0000256" key="5">
    <source>
        <dbReference type="ARBA" id="ARBA00022989"/>
    </source>
</evidence>
<keyword evidence="2" id="KW-0813">Transport</keyword>
<accession>A0A9D2C8F1</accession>
<dbReference type="InterPro" id="IPR048279">
    <property type="entry name" value="MdtK-like"/>
</dbReference>
<keyword evidence="4 7" id="KW-0812">Transmembrane</keyword>
<dbReference type="EMBL" id="DXDD01000154">
    <property type="protein sequence ID" value="HIY61466.1"/>
    <property type="molecule type" value="Genomic_DNA"/>
</dbReference>
<dbReference type="Pfam" id="PF01554">
    <property type="entry name" value="MatE"/>
    <property type="match status" value="2"/>
</dbReference>
<feature type="transmembrane region" description="Helical" evidence="7">
    <location>
        <begin position="48"/>
        <end position="72"/>
    </location>
</feature>
<feature type="transmembrane region" description="Helical" evidence="7">
    <location>
        <begin position="414"/>
        <end position="434"/>
    </location>
</feature>
<feature type="transmembrane region" description="Helical" evidence="7">
    <location>
        <begin position="132"/>
        <end position="153"/>
    </location>
</feature>
<feature type="transmembrane region" description="Helical" evidence="7">
    <location>
        <begin position="15"/>
        <end position="36"/>
    </location>
</feature>
<evidence type="ECO:0000256" key="6">
    <source>
        <dbReference type="ARBA" id="ARBA00023136"/>
    </source>
</evidence>
<gene>
    <name evidence="8" type="ORF">H9831_12445</name>
</gene>
<evidence type="ECO:0000256" key="4">
    <source>
        <dbReference type="ARBA" id="ARBA00022692"/>
    </source>
</evidence>
<feature type="transmembrane region" description="Helical" evidence="7">
    <location>
        <begin position="316"/>
        <end position="336"/>
    </location>
</feature>
<dbReference type="AlphaFoldDB" id="A0A9D2C8F1"/>
<name>A0A9D2C8F1_9FIRM</name>
<feature type="transmembrane region" description="Helical" evidence="7">
    <location>
        <begin position="388"/>
        <end position="408"/>
    </location>
</feature>
<evidence type="ECO:0000313" key="8">
    <source>
        <dbReference type="EMBL" id="HIY61466.1"/>
    </source>
</evidence>
<sequence>MDSKYLFAKVAPTKLFFIAAVPGAVSMLASALYQLLDGIFVGRILGDTAFAALNLAMPFVIINFSLADLIGVGSSVPISISLGKKEEEEANNIFTCAVLLIFGAGIAVGLILFAAAPLLIRLMGADGEFASFAVQYLRVYAICSPVTTIVFAMDNYLRICGQIRGSMYLNIFMSILSAGLEYLFLGVLGFGIWGAALATCLGMMVCALTALYPFLRGRLLLHFRRPRFSLRLLRQIIACGSPNFLNNIAGRITSILMNAILLRMGGENAVSVYGILMYADGFIQPLLYGMCDSLQPAVGFNWGAGSYRRVAAIERCCFTASGILSLLSAAVLFLFPGQITRLFVGGDSTALLLMAEGAVRLFSATYLTRWFSFAAQSYMLAVEKPVSASVISVSTALFFPVILIAALWPLGLTGLWLNFAGTALLAAVLSVFLLQNFRREMKRRMQAAQERERENAG</sequence>
<keyword evidence="6 7" id="KW-0472">Membrane</keyword>
<dbReference type="InterPro" id="IPR002528">
    <property type="entry name" value="MATE_fam"/>
</dbReference>
<evidence type="ECO:0000256" key="2">
    <source>
        <dbReference type="ARBA" id="ARBA00022448"/>
    </source>
</evidence>
<evidence type="ECO:0000256" key="7">
    <source>
        <dbReference type="SAM" id="Phobius"/>
    </source>
</evidence>
<evidence type="ECO:0000313" key="9">
    <source>
        <dbReference type="Proteomes" id="UP000824007"/>
    </source>
</evidence>
<feature type="transmembrane region" description="Helical" evidence="7">
    <location>
        <begin position="93"/>
        <end position="120"/>
    </location>
</feature>
<dbReference type="PIRSF" id="PIRSF006603">
    <property type="entry name" value="DinF"/>
    <property type="match status" value="1"/>
</dbReference>
<dbReference type="GO" id="GO:0005886">
    <property type="term" value="C:plasma membrane"/>
    <property type="evidence" value="ECO:0007669"/>
    <property type="project" value="UniProtKB-SubCell"/>
</dbReference>
<dbReference type="InterPro" id="IPR051327">
    <property type="entry name" value="MATE_MepA_subfamily"/>
</dbReference>
<dbReference type="PANTHER" id="PTHR43823:SF3">
    <property type="entry name" value="MULTIDRUG EXPORT PROTEIN MEPA"/>
    <property type="match status" value="1"/>
</dbReference>
<feature type="transmembrane region" description="Helical" evidence="7">
    <location>
        <begin position="165"/>
        <end position="184"/>
    </location>
</feature>
<feature type="transmembrane region" description="Helical" evidence="7">
    <location>
        <begin position="348"/>
        <end position="367"/>
    </location>
</feature>
<reference evidence="8" key="2">
    <citation type="submission" date="2021-04" db="EMBL/GenBank/DDBJ databases">
        <authorList>
            <person name="Gilroy R."/>
        </authorList>
    </citation>
    <scope>NUCLEOTIDE SEQUENCE</scope>
    <source>
        <strain evidence="8">ChiSxjej3B15-24422</strain>
    </source>
</reference>
<dbReference type="PANTHER" id="PTHR43823">
    <property type="entry name" value="SPORULATION PROTEIN YKVU"/>
    <property type="match status" value="1"/>
</dbReference>
<proteinExistence type="predicted"/>
<feature type="transmembrane region" description="Helical" evidence="7">
    <location>
        <begin position="190"/>
        <end position="215"/>
    </location>
</feature>
<dbReference type="Proteomes" id="UP000824007">
    <property type="component" value="Unassembled WGS sequence"/>
</dbReference>
<keyword evidence="3" id="KW-1003">Cell membrane</keyword>
<keyword evidence="5 7" id="KW-1133">Transmembrane helix</keyword>
<comment type="caution">
    <text evidence="8">The sequence shown here is derived from an EMBL/GenBank/DDBJ whole genome shotgun (WGS) entry which is preliminary data.</text>
</comment>
<dbReference type="GO" id="GO:0042910">
    <property type="term" value="F:xenobiotic transmembrane transporter activity"/>
    <property type="evidence" value="ECO:0007669"/>
    <property type="project" value="InterPro"/>
</dbReference>
<protein>
    <submittedName>
        <fullName evidence="8">MATE family efflux transporter</fullName>
    </submittedName>
</protein>
<organism evidence="8 9">
    <name type="scientific">Candidatus Eisenbergiella pullistercoris</name>
    <dbReference type="NCBI Taxonomy" id="2838555"/>
    <lineage>
        <taxon>Bacteria</taxon>
        <taxon>Bacillati</taxon>
        <taxon>Bacillota</taxon>
        <taxon>Clostridia</taxon>
        <taxon>Lachnospirales</taxon>
        <taxon>Lachnospiraceae</taxon>
        <taxon>Eisenbergiella</taxon>
    </lineage>
</organism>
<dbReference type="GO" id="GO:0015297">
    <property type="term" value="F:antiporter activity"/>
    <property type="evidence" value="ECO:0007669"/>
    <property type="project" value="InterPro"/>
</dbReference>
<evidence type="ECO:0000256" key="3">
    <source>
        <dbReference type="ARBA" id="ARBA00022475"/>
    </source>
</evidence>
<evidence type="ECO:0000256" key="1">
    <source>
        <dbReference type="ARBA" id="ARBA00004651"/>
    </source>
</evidence>
<comment type="subcellular location">
    <subcellularLocation>
        <location evidence="1">Cell membrane</location>
        <topology evidence="1">Multi-pass membrane protein</topology>
    </subcellularLocation>
</comment>
<reference evidence="8" key="1">
    <citation type="journal article" date="2021" name="PeerJ">
        <title>Extensive microbial diversity within the chicken gut microbiome revealed by metagenomics and culture.</title>
        <authorList>
            <person name="Gilroy R."/>
            <person name="Ravi A."/>
            <person name="Getino M."/>
            <person name="Pursley I."/>
            <person name="Horton D.L."/>
            <person name="Alikhan N.F."/>
            <person name="Baker D."/>
            <person name="Gharbi K."/>
            <person name="Hall N."/>
            <person name="Watson M."/>
            <person name="Adriaenssens E.M."/>
            <person name="Foster-Nyarko E."/>
            <person name="Jarju S."/>
            <person name="Secka A."/>
            <person name="Antonio M."/>
            <person name="Oren A."/>
            <person name="Chaudhuri R.R."/>
            <person name="La Ragione R."/>
            <person name="Hildebrand F."/>
            <person name="Pallen M.J."/>
        </authorList>
    </citation>
    <scope>NUCLEOTIDE SEQUENCE</scope>
    <source>
        <strain evidence="8">ChiSxjej3B15-24422</strain>
    </source>
</reference>